<reference evidence="8" key="1">
    <citation type="journal article" date="2020" name="Stud. Mycol.">
        <title>101 Dothideomycetes genomes: a test case for predicting lifestyles and emergence of pathogens.</title>
        <authorList>
            <person name="Haridas S."/>
            <person name="Albert R."/>
            <person name="Binder M."/>
            <person name="Bloem J."/>
            <person name="Labutti K."/>
            <person name="Salamov A."/>
            <person name="Andreopoulos B."/>
            <person name="Baker S."/>
            <person name="Barry K."/>
            <person name="Bills G."/>
            <person name="Bluhm B."/>
            <person name="Cannon C."/>
            <person name="Castanera R."/>
            <person name="Culley D."/>
            <person name="Daum C."/>
            <person name="Ezra D."/>
            <person name="Gonzalez J."/>
            <person name="Henrissat B."/>
            <person name="Kuo A."/>
            <person name="Liang C."/>
            <person name="Lipzen A."/>
            <person name="Lutzoni F."/>
            <person name="Magnuson J."/>
            <person name="Mondo S."/>
            <person name="Nolan M."/>
            <person name="Ohm R."/>
            <person name="Pangilinan J."/>
            <person name="Park H.-J."/>
            <person name="Ramirez L."/>
            <person name="Alfaro M."/>
            <person name="Sun H."/>
            <person name="Tritt A."/>
            <person name="Yoshinaga Y."/>
            <person name="Zwiers L.-H."/>
            <person name="Turgeon B."/>
            <person name="Goodwin S."/>
            <person name="Spatafora J."/>
            <person name="Crous P."/>
            <person name="Grigoriev I."/>
        </authorList>
    </citation>
    <scope>NUCLEOTIDE SEQUENCE</scope>
    <source>
        <strain evidence="8">CBS 207.26</strain>
    </source>
</reference>
<feature type="non-terminal residue" evidence="8">
    <location>
        <position position="277"/>
    </location>
</feature>
<dbReference type="OrthoDB" id="5393606at2759"/>
<comment type="subcellular location">
    <subcellularLocation>
        <location evidence="1">Membrane</location>
        <topology evidence="1">Multi-pass membrane protein</topology>
    </subcellularLocation>
</comment>
<dbReference type="InterPro" id="IPR052337">
    <property type="entry name" value="SAT4-like"/>
</dbReference>
<feature type="transmembrane region" description="Helical" evidence="6">
    <location>
        <begin position="178"/>
        <end position="200"/>
    </location>
</feature>
<organism evidence="8 9">
    <name type="scientific">Zopfia rhizophila CBS 207.26</name>
    <dbReference type="NCBI Taxonomy" id="1314779"/>
    <lineage>
        <taxon>Eukaryota</taxon>
        <taxon>Fungi</taxon>
        <taxon>Dikarya</taxon>
        <taxon>Ascomycota</taxon>
        <taxon>Pezizomycotina</taxon>
        <taxon>Dothideomycetes</taxon>
        <taxon>Dothideomycetes incertae sedis</taxon>
        <taxon>Zopfiaceae</taxon>
        <taxon>Zopfia</taxon>
    </lineage>
</organism>
<keyword evidence="3 6" id="KW-1133">Transmembrane helix</keyword>
<evidence type="ECO:0000256" key="6">
    <source>
        <dbReference type="SAM" id="Phobius"/>
    </source>
</evidence>
<dbReference type="Pfam" id="PF20684">
    <property type="entry name" value="Fung_rhodopsin"/>
    <property type="match status" value="1"/>
</dbReference>
<keyword evidence="4 6" id="KW-0472">Membrane</keyword>
<sequence length="277" mass="30953">SPGATLAAGIGFPIACVIVVAARFLTRRFLRSEILIDDWLTIPALAFTTGMGICLIIGVTRKGLGYPTPQPLDPKDTLTFVAPETVITRKVEYSIELLQFPALTCTKLSLLLFYRRIFCTPWRRTLNAIFSIMIVICILWGFGFFFSTTFICGAHFSAFWTTVRDLRTHCPNLLTEQAWLACSDFVIDAIIFLIPIPLILRLQMSFGRKVAVLVIFLFAVFTVAASITRMVIFLRAIQNLKKKYASTGYDNLIITAGLYFTNIETSLSLIVVCLPSL</sequence>
<feature type="transmembrane region" description="Helical" evidence="6">
    <location>
        <begin position="126"/>
        <end position="158"/>
    </location>
</feature>
<evidence type="ECO:0000256" key="4">
    <source>
        <dbReference type="ARBA" id="ARBA00023136"/>
    </source>
</evidence>
<feature type="transmembrane region" description="Helical" evidence="6">
    <location>
        <begin position="212"/>
        <end position="232"/>
    </location>
</feature>
<comment type="similarity">
    <text evidence="5">Belongs to the SAT4 family.</text>
</comment>
<keyword evidence="2 6" id="KW-0812">Transmembrane</keyword>
<dbReference type="Proteomes" id="UP000800200">
    <property type="component" value="Unassembled WGS sequence"/>
</dbReference>
<feature type="transmembrane region" description="Helical" evidence="6">
    <location>
        <begin position="38"/>
        <end position="59"/>
    </location>
</feature>
<feature type="transmembrane region" description="Helical" evidence="6">
    <location>
        <begin position="97"/>
        <end position="114"/>
    </location>
</feature>
<dbReference type="InterPro" id="IPR049326">
    <property type="entry name" value="Rhodopsin_dom_fungi"/>
</dbReference>
<feature type="non-terminal residue" evidence="8">
    <location>
        <position position="1"/>
    </location>
</feature>
<dbReference type="PANTHER" id="PTHR33048">
    <property type="entry name" value="PTH11-LIKE INTEGRAL MEMBRANE PROTEIN (AFU_ORTHOLOGUE AFUA_5G11245)"/>
    <property type="match status" value="1"/>
</dbReference>
<name>A0A6A6EQY0_9PEZI</name>
<evidence type="ECO:0000256" key="1">
    <source>
        <dbReference type="ARBA" id="ARBA00004141"/>
    </source>
</evidence>
<feature type="domain" description="Rhodopsin" evidence="7">
    <location>
        <begin position="22"/>
        <end position="277"/>
    </location>
</feature>
<feature type="transmembrane region" description="Helical" evidence="6">
    <location>
        <begin position="252"/>
        <end position="274"/>
    </location>
</feature>
<dbReference type="PANTHER" id="PTHR33048:SF157">
    <property type="entry name" value="INTEGRAL MEMBRANE PROTEIN"/>
    <property type="match status" value="1"/>
</dbReference>
<dbReference type="EMBL" id="ML994614">
    <property type="protein sequence ID" value="KAF2193118.1"/>
    <property type="molecule type" value="Genomic_DNA"/>
</dbReference>
<evidence type="ECO:0000313" key="8">
    <source>
        <dbReference type="EMBL" id="KAF2193118.1"/>
    </source>
</evidence>
<dbReference type="GO" id="GO:0016020">
    <property type="term" value="C:membrane"/>
    <property type="evidence" value="ECO:0007669"/>
    <property type="project" value="UniProtKB-SubCell"/>
</dbReference>
<keyword evidence="9" id="KW-1185">Reference proteome</keyword>
<evidence type="ECO:0000256" key="2">
    <source>
        <dbReference type="ARBA" id="ARBA00022692"/>
    </source>
</evidence>
<feature type="transmembrane region" description="Helical" evidence="6">
    <location>
        <begin position="6"/>
        <end position="26"/>
    </location>
</feature>
<protein>
    <recommendedName>
        <fullName evidence="7">Rhodopsin domain-containing protein</fullName>
    </recommendedName>
</protein>
<evidence type="ECO:0000256" key="5">
    <source>
        <dbReference type="ARBA" id="ARBA00038359"/>
    </source>
</evidence>
<evidence type="ECO:0000313" key="9">
    <source>
        <dbReference type="Proteomes" id="UP000800200"/>
    </source>
</evidence>
<dbReference type="AlphaFoldDB" id="A0A6A6EQY0"/>
<proteinExistence type="inferred from homology"/>
<gene>
    <name evidence="8" type="ORF">K469DRAFT_489822</name>
</gene>
<evidence type="ECO:0000259" key="7">
    <source>
        <dbReference type="Pfam" id="PF20684"/>
    </source>
</evidence>
<accession>A0A6A6EQY0</accession>
<evidence type="ECO:0000256" key="3">
    <source>
        <dbReference type="ARBA" id="ARBA00022989"/>
    </source>
</evidence>